<feature type="domain" description="ABC transporter" evidence="5">
    <location>
        <begin position="3"/>
        <end position="233"/>
    </location>
</feature>
<dbReference type="GO" id="GO:0005524">
    <property type="term" value="F:ATP binding"/>
    <property type="evidence" value="ECO:0007669"/>
    <property type="project" value="UniProtKB-KW"/>
</dbReference>
<dbReference type="RefSeq" id="WP_014437954.1">
    <property type="nucleotide sequence ID" value="NC_017080.1"/>
</dbReference>
<organism evidence="6 7">
    <name type="scientific">Phycisphaera mikurensis (strain NBRC 102666 / KCTC 22515 / FYK2301M01)</name>
    <dbReference type="NCBI Taxonomy" id="1142394"/>
    <lineage>
        <taxon>Bacteria</taxon>
        <taxon>Pseudomonadati</taxon>
        <taxon>Planctomycetota</taxon>
        <taxon>Phycisphaerae</taxon>
        <taxon>Phycisphaerales</taxon>
        <taxon>Phycisphaeraceae</taxon>
        <taxon>Phycisphaera</taxon>
    </lineage>
</organism>
<dbReference type="InterPro" id="IPR027417">
    <property type="entry name" value="P-loop_NTPase"/>
</dbReference>
<dbReference type="STRING" id="1142394.PSMK_25820"/>
<dbReference type="InterPro" id="IPR003593">
    <property type="entry name" value="AAA+_ATPase"/>
</dbReference>
<dbReference type="PANTHER" id="PTHR43335">
    <property type="entry name" value="ABC TRANSPORTER, ATP-BINDING PROTEIN"/>
    <property type="match status" value="1"/>
</dbReference>
<evidence type="ECO:0000256" key="4">
    <source>
        <dbReference type="ARBA" id="ARBA00022840"/>
    </source>
</evidence>
<dbReference type="OrthoDB" id="9795548at2"/>
<keyword evidence="3" id="KW-0547">Nucleotide-binding</keyword>
<dbReference type="PROSITE" id="PS50893">
    <property type="entry name" value="ABC_TRANSPORTER_2"/>
    <property type="match status" value="1"/>
</dbReference>
<evidence type="ECO:0000313" key="7">
    <source>
        <dbReference type="Proteomes" id="UP000007881"/>
    </source>
</evidence>
<keyword evidence="2" id="KW-0813">Transport</keyword>
<dbReference type="GO" id="GO:0016887">
    <property type="term" value="F:ATP hydrolysis activity"/>
    <property type="evidence" value="ECO:0007669"/>
    <property type="project" value="InterPro"/>
</dbReference>
<dbReference type="PATRIC" id="fig|1142394.8.peg.2669"/>
<dbReference type="PANTHER" id="PTHR43335:SF3">
    <property type="entry name" value="ABC TRANSPORTER"/>
    <property type="match status" value="1"/>
</dbReference>
<dbReference type="AlphaFoldDB" id="I0IHK3"/>
<dbReference type="SMART" id="SM00382">
    <property type="entry name" value="AAA"/>
    <property type="match status" value="1"/>
</dbReference>
<dbReference type="CDD" id="cd03230">
    <property type="entry name" value="ABC_DR_subfamily_A"/>
    <property type="match status" value="1"/>
</dbReference>
<name>I0IHK3_PHYMF</name>
<dbReference type="Pfam" id="PF13732">
    <property type="entry name" value="DrrA1-3_C"/>
    <property type="match status" value="1"/>
</dbReference>
<dbReference type="eggNOG" id="COG1131">
    <property type="taxonomic scope" value="Bacteria"/>
</dbReference>
<dbReference type="InterPro" id="IPR017871">
    <property type="entry name" value="ABC_transporter-like_CS"/>
</dbReference>
<comment type="similarity">
    <text evidence="1">Belongs to the ABC transporter superfamily.</text>
</comment>
<evidence type="ECO:0000256" key="1">
    <source>
        <dbReference type="ARBA" id="ARBA00005417"/>
    </source>
</evidence>
<dbReference type="KEGG" id="phm:PSMK_25820"/>
<dbReference type="InterPro" id="IPR003439">
    <property type="entry name" value="ABC_transporter-like_ATP-bd"/>
</dbReference>
<evidence type="ECO:0000259" key="5">
    <source>
        <dbReference type="PROSITE" id="PS50893"/>
    </source>
</evidence>
<dbReference type="PROSITE" id="PS00211">
    <property type="entry name" value="ABC_TRANSPORTER_1"/>
    <property type="match status" value="1"/>
</dbReference>
<accession>I0IHK3</accession>
<dbReference type="HOGENOM" id="CLU_000604_1_2_0"/>
<protein>
    <submittedName>
        <fullName evidence="6">Putative ABC transporter ATP-binding protein</fullName>
    </submittedName>
</protein>
<dbReference type="InterPro" id="IPR025302">
    <property type="entry name" value="DrrA1/2-like_C"/>
</dbReference>
<dbReference type="Proteomes" id="UP000007881">
    <property type="component" value="Chromosome"/>
</dbReference>
<evidence type="ECO:0000256" key="3">
    <source>
        <dbReference type="ARBA" id="ARBA00022741"/>
    </source>
</evidence>
<evidence type="ECO:0000256" key="2">
    <source>
        <dbReference type="ARBA" id="ARBA00022448"/>
    </source>
</evidence>
<proteinExistence type="inferred from homology"/>
<dbReference type="SUPFAM" id="SSF52540">
    <property type="entry name" value="P-loop containing nucleoside triphosphate hydrolases"/>
    <property type="match status" value="1"/>
</dbReference>
<reference evidence="6 7" key="1">
    <citation type="submission" date="2012-02" db="EMBL/GenBank/DDBJ databases">
        <title>Complete genome sequence of Phycisphaera mikurensis NBRC 102666.</title>
        <authorList>
            <person name="Ankai A."/>
            <person name="Hosoyama A."/>
            <person name="Terui Y."/>
            <person name="Sekine M."/>
            <person name="Fukai R."/>
            <person name="Kato Y."/>
            <person name="Nakamura S."/>
            <person name="Yamada-Narita S."/>
            <person name="Kawakoshi A."/>
            <person name="Fukunaga Y."/>
            <person name="Yamazaki S."/>
            <person name="Fujita N."/>
        </authorList>
    </citation>
    <scope>NUCLEOTIDE SEQUENCE [LARGE SCALE GENOMIC DNA]</scope>
    <source>
        <strain evidence="7">NBRC 102666 / KCTC 22515 / FYK2301M01</strain>
    </source>
</reference>
<gene>
    <name evidence="6" type="ordered locus">PSMK_25820</name>
</gene>
<dbReference type="Pfam" id="PF00005">
    <property type="entry name" value="ABC_tran"/>
    <property type="match status" value="1"/>
</dbReference>
<sequence>MKITVNRLKKRFGKTLAVDDLSFGFETGQVFAFVGPNGAGKTTTMRMMATLDTPDGGRIFFDGLDIVSEPEKARRLIGYMPDNLPTHRDLSVADYLDFFARAYGLRHRERSLMLGQVTEFTNLSGLLEKPLRGLSKGMKQRVSLARSLVHDPPLLIMDEPAAGLDPRARVELRELIKAMTERGKAVFISSHILTELAEIADGAVIIEKGKLLRAGTLEQIKRGSDAPELDADGAELKVQHVAIRVRDRVEELQKALLEMPGVRKVKLAGRHVEADVDGDEDAACDLLAELLKRDYRVMEFKQVEKDLEQLFMSITRGEVS</sequence>
<evidence type="ECO:0000313" key="6">
    <source>
        <dbReference type="EMBL" id="BAM04741.1"/>
    </source>
</evidence>
<keyword evidence="7" id="KW-1185">Reference proteome</keyword>
<keyword evidence="4 6" id="KW-0067">ATP-binding</keyword>
<dbReference type="EMBL" id="AP012338">
    <property type="protein sequence ID" value="BAM04741.1"/>
    <property type="molecule type" value="Genomic_DNA"/>
</dbReference>
<dbReference type="Gene3D" id="3.40.50.300">
    <property type="entry name" value="P-loop containing nucleotide triphosphate hydrolases"/>
    <property type="match status" value="1"/>
</dbReference>